<gene>
    <name evidence="4" type="ORF">H6F44_16650</name>
</gene>
<keyword evidence="2" id="KW-0378">Hydrolase</keyword>
<evidence type="ECO:0000313" key="4">
    <source>
        <dbReference type="EMBL" id="MBD2151738.1"/>
    </source>
</evidence>
<reference evidence="4 5" key="1">
    <citation type="journal article" date="2015" name="ISME J.">
        <title>Draft Genome Sequence of Streptomyces incarnatus NRRL8089, which Produces the Nucleoside Antibiotic Sinefungin.</title>
        <authorList>
            <person name="Oshima K."/>
            <person name="Hattori M."/>
            <person name="Shimizu H."/>
            <person name="Fukuda K."/>
            <person name="Nemoto M."/>
            <person name="Inagaki K."/>
            <person name="Tamura T."/>
        </authorList>
    </citation>
    <scope>NUCLEOTIDE SEQUENCE [LARGE SCALE GENOMIC DNA]</scope>
    <source>
        <strain evidence="4 5">FACHB-1277</strain>
    </source>
</reference>
<dbReference type="Pfam" id="PF04151">
    <property type="entry name" value="PPC"/>
    <property type="match status" value="1"/>
</dbReference>
<dbReference type="Proteomes" id="UP000631421">
    <property type="component" value="Unassembled WGS sequence"/>
</dbReference>
<dbReference type="AlphaFoldDB" id="A0A926UVT7"/>
<feature type="domain" description="Peptidase C-terminal archaeal/bacterial" evidence="3">
    <location>
        <begin position="298"/>
        <end position="358"/>
    </location>
</feature>
<keyword evidence="5" id="KW-1185">Reference proteome</keyword>
<dbReference type="EMBL" id="JACJPY010000064">
    <property type="protein sequence ID" value="MBD2151738.1"/>
    <property type="molecule type" value="Genomic_DNA"/>
</dbReference>
<dbReference type="SUPFAM" id="SSF50494">
    <property type="entry name" value="Trypsin-like serine proteases"/>
    <property type="match status" value="1"/>
</dbReference>
<dbReference type="PANTHER" id="PTHR43343">
    <property type="entry name" value="PEPTIDASE S12"/>
    <property type="match status" value="1"/>
</dbReference>
<name>A0A926UVT7_9CYAN</name>
<evidence type="ECO:0000256" key="1">
    <source>
        <dbReference type="ARBA" id="ARBA00022670"/>
    </source>
</evidence>
<dbReference type="InterPro" id="IPR051201">
    <property type="entry name" value="Chloro_Bact_Ser_Proteases"/>
</dbReference>
<dbReference type="InterPro" id="IPR007280">
    <property type="entry name" value="Peptidase_C_arc/bac"/>
</dbReference>
<dbReference type="PANTHER" id="PTHR43343:SF3">
    <property type="entry name" value="PROTEASE DO-LIKE 8, CHLOROPLASTIC"/>
    <property type="match status" value="1"/>
</dbReference>
<proteinExistence type="predicted"/>
<dbReference type="RefSeq" id="WP_190352153.1">
    <property type="nucleotide sequence ID" value="NZ_JACJPY010000064.1"/>
</dbReference>
<evidence type="ECO:0000259" key="3">
    <source>
        <dbReference type="Pfam" id="PF04151"/>
    </source>
</evidence>
<dbReference type="GO" id="GO:0006508">
    <property type="term" value="P:proteolysis"/>
    <property type="evidence" value="ECO:0007669"/>
    <property type="project" value="UniProtKB-KW"/>
</dbReference>
<dbReference type="InterPro" id="IPR009003">
    <property type="entry name" value="Peptidase_S1_PA"/>
</dbReference>
<sequence>MTPNVATIRTKSIVKSVTGTAKKSCLGVVTTSAIFWANLGAIALPLVTPPPVFAQSDEATRIRVYQSASPAVVSIQSNSGSGSGSIINAKGLILTNAHVVRGASIVNVALNDKRQFRGRVIASSRNPDLALIQLEGVADNLPTIPIASSSSVQVGQSAFAIGNPFGRFAGTLTTGIISRIDRDRQLLQTDAALNPGNSGGPLLNSRGELVGVNTAIFTANSANSGIGLAIEADTVKRFLADASSSANRVATNRPTDPNANITNYAQTFREIRLNGAAIADILNSSSRTLPDGSYYEGYQFQGQAGQRITIDMRSGSIDPYLVLFAPNGRKIADDDDGGGGKNARLEVTLPMTGRYVLYANSYEVGVRGSFTLSASIENQSRYQSIQPSTNSQTLLEKNGVLGPSSRIFAGDGTRFDAFTFNGRAGQVVQIEVNSSDFHPYLLLFAPNREMIKENNGLPSRKQAKMIIQLPITGTYRTIVNTFERNGRGKYNLTIRTIQ</sequence>
<comment type="caution">
    <text evidence="4">The sequence shown here is derived from an EMBL/GenBank/DDBJ whole genome shotgun (WGS) entry which is preliminary data.</text>
</comment>
<organism evidence="4 5">
    <name type="scientific">Pseudanabaena cinerea FACHB-1277</name>
    <dbReference type="NCBI Taxonomy" id="2949581"/>
    <lineage>
        <taxon>Bacteria</taxon>
        <taxon>Bacillati</taxon>
        <taxon>Cyanobacteriota</taxon>
        <taxon>Cyanophyceae</taxon>
        <taxon>Pseudanabaenales</taxon>
        <taxon>Pseudanabaenaceae</taxon>
        <taxon>Pseudanabaena</taxon>
        <taxon>Pseudanabaena cinerea</taxon>
    </lineage>
</organism>
<dbReference type="Pfam" id="PF13365">
    <property type="entry name" value="Trypsin_2"/>
    <property type="match status" value="1"/>
</dbReference>
<dbReference type="PRINTS" id="PR00834">
    <property type="entry name" value="PROTEASES2C"/>
</dbReference>
<evidence type="ECO:0000256" key="2">
    <source>
        <dbReference type="ARBA" id="ARBA00022801"/>
    </source>
</evidence>
<protein>
    <submittedName>
        <fullName evidence="4">Trypsin-like peptidase domain-containing protein</fullName>
    </submittedName>
</protein>
<accession>A0A926UVT7</accession>
<keyword evidence="1" id="KW-0645">Protease</keyword>
<dbReference type="GO" id="GO:0004252">
    <property type="term" value="F:serine-type endopeptidase activity"/>
    <property type="evidence" value="ECO:0007669"/>
    <property type="project" value="InterPro"/>
</dbReference>
<dbReference type="InterPro" id="IPR001940">
    <property type="entry name" value="Peptidase_S1C"/>
</dbReference>
<dbReference type="Gene3D" id="2.60.120.380">
    <property type="match status" value="2"/>
</dbReference>
<dbReference type="Gene3D" id="2.40.10.120">
    <property type="match status" value="1"/>
</dbReference>
<evidence type="ECO:0000313" key="5">
    <source>
        <dbReference type="Proteomes" id="UP000631421"/>
    </source>
</evidence>